<accession>N1PDS2</accession>
<keyword evidence="1" id="KW-0378">Hydrolase</keyword>
<protein>
    <submittedName>
        <fullName evidence="2">Uncharacterized protein</fullName>
    </submittedName>
</protein>
<dbReference type="PANTHER" id="PTHR43316">
    <property type="entry name" value="HYDROLASE, HALOACID DELAHOGENASE-RELATED"/>
    <property type="match status" value="1"/>
</dbReference>
<evidence type="ECO:0000313" key="3">
    <source>
        <dbReference type="Proteomes" id="UP000016933"/>
    </source>
</evidence>
<dbReference type="Gene3D" id="3.40.50.1000">
    <property type="entry name" value="HAD superfamily/HAD-like"/>
    <property type="match status" value="1"/>
</dbReference>
<dbReference type="eggNOG" id="ENOG502S39V">
    <property type="taxonomic scope" value="Eukaryota"/>
</dbReference>
<dbReference type="InterPro" id="IPR023214">
    <property type="entry name" value="HAD_sf"/>
</dbReference>
<dbReference type="Proteomes" id="UP000016933">
    <property type="component" value="Unassembled WGS sequence"/>
</dbReference>
<dbReference type="OMA" id="ANRCIEA"/>
<name>N1PDS2_DOTSN</name>
<dbReference type="AlphaFoldDB" id="N1PDS2"/>
<dbReference type="GO" id="GO:0016787">
    <property type="term" value="F:hydrolase activity"/>
    <property type="evidence" value="ECO:0007669"/>
    <property type="project" value="UniProtKB-KW"/>
</dbReference>
<dbReference type="EMBL" id="KB446544">
    <property type="protein sequence ID" value="EME40244.1"/>
    <property type="molecule type" value="Genomic_DNA"/>
</dbReference>
<keyword evidence="3" id="KW-1185">Reference proteome</keyword>
<dbReference type="PANTHER" id="PTHR43316:SF3">
    <property type="entry name" value="HALOACID DEHALOGENASE, TYPE II (AFU_ORTHOLOGUE AFUA_2G07750)-RELATED"/>
    <property type="match status" value="1"/>
</dbReference>
<evidence type="ECO:0000256" key="1">
    <source>
        <dbReference type="ARBA" id="ARBA00022801"/>
    </source>
</evidence>
<dbReference type="OrthoDB" id="3636474at2759"/>
<sequence length="170" mass="19572">MGTCLDWHSRIVSALPLAVTDLQRSSFALDWRQTYFDANRCIEAWHYQNSWLEIKAAMERLKKSGYEAFVHVNGTTRLQLDLCQSIGLSFDLLSSSQFLVHIKPALENYTRALGSIKREPDGCAAKKAGWKTVYVYRWTDDVEEDQKIVKEENDAWIEDIRELDKVIAGL</sequence>
<dbReference type="InterPro" id="IPR036412">
    <property type="entry name" value="HAD-like_sf"/>
</dbReference>
<dbReference type="STRING" id="675120.N1PDS2"/>
<evidence type="ECO:0000313" key="2">
    <source>
        <dbReference type="EMBL" id="EME40244.1"/>
    </source>
</evidence>
<dbReference type="InterPro" id="IPR051540">
    <property type="entry name" value="S-2-haloacid_dehalogenase"/>
</dbReference>
<gene>
    <name evidence="2" type="ORF">DOTSEDRAFT_66062</name>
</gene>
<dbReference type="HOGENOM" id="CLU_045011_3_0_1"/>
<proteinExistence type="predicted"/>
<organism evidence="2 3">
    <name type="scientific">Dothistroma septosporum (strain NZE10 / CBS 128990)</name>
    <name type="common">Red band needle blight fungus</name>
    <name type="synonym">Mycosphaerella pini</name>
    <dbReference type="NCBI Taxonomy" id="675120"/>
    <lineage>
        <taxon>Eukaryota</taxon>
        <taxon>Fungi</taxon>
        <taxon>Dikarya</taxon>
        <taxon>Ascomycota</taxon>
        <taxon>Pezizomycotina</taxon>
        <taxon>Dothideomycetes</taxon>
        <taxon>Dothideomycetidae</taxon>
        <taxon>Mycosphaerellales</taxon>
        <taxon>Mycosphaerellaceae</taxon>
        <taxon>Dothistroma</taxon>
    </lineage>
</organism>
<reference evidence="2 3" key="2">
    <citation type="journal article" date="2012" name="PLoS Pathog.">
        <title>Diverse lifestyles and strategies of plant pathogenesis encoded in the genomes of eighteen Dothideomycetes fungi.</title>
        <authorList>
            <person name="Ohm R.A."/>
            <person name="Feau N."/>
            <person name="Henrissat B."/>
            <person name="Schoch C.L."/>
            <person name="Horwitz B.A."/>
            <person name="Barry K.W."/>
            <person name="Condon B.J."/>
            <person name="Copeland A.C."/>
            <person name="Dhillon B."/>
            <person name="Glaser F."/>
            <person name="Hesse C.N."/>
            <person name="Kosti I."/>
            <person name="LaButti K."/>
            <person name="Lindquist E.A."/>
            <person name="Lucas S."/>
            <person name="Salamov A.A."/>
            <person name="Bradshaw R.E."/>
            <person name="Ciuffetti L."/>
            <person name="Hamelin R.C."/>
            <person name="Kema G.H.J."/>
            <person name="Lawrence C."/>
            <person name="Scott J.A."/>
            <person name="Spatafora J.W."/>
            <person name="Turgeon B.G."/>
            <person name="de Wit P.J.G.M."/>
            <person name="Zhong S."/>
            <person name="Goodwin S.B."/>
            <person name="Grigoriev I.V."/>
        </authorList>
    </citation>
    <scope>NUCLEOTIDE SEQUENCE [LARGE SCALE GENOMIC DNA]</scope>
    <source>
        <strain evidence="3">NZE10 / CBS 128990</strain>
    </source>
</reference>
<reference evidence="3" key="1">
    <citation type="journal article" date="2012" name="PLoS Genet.">
        <title>The genomes of the fungal plant pathogens Cladosporium fulvum and Dothistroma septosporum reveal adaptation to different hosts and lifestyles but also signatures of common ancestry.</title>
        <authorList>
            <person name="de Wit P.J.G.M."/>
            <person name="van der Burgt A."/>
            <person name="Oekmen B."/>
            <person name="Stergiopoulos I."/>
            <person name="Abd-Elsalam K.A."/>
            <person name="Aerts A.L."/>
            <person name="Bahkali A.H."/>
            <person name="Beenen H.G."/>
            <person name="Chettri P."/>
            <person name="Cox M.P."/>
            <person name="Datema E."/>
            <person name="de Vries R.P."/>
            <person name="Dhillon B."/>
            <person name="Ganley A.R."/>
            <person name="Griffiths S.A."/>
            <person name="Guo Y."/>
            <person name="Hamelin R.C."/>
            <person name="Henrissat B."/>
            <person name="Kabir M.S."/>
            <person name="Jashni M.K."/>
            <person name="Kema G."/>
            <person name="Klaubauf S."/>
            <person name="Lapidus A."/>
            <person name="Levasseur A."/>
            <person name="Lindquist E."/>
            <person name="Mehrabi R."/>
            <person name="Ohm R.A."/>
            <person name="Owen T.J."/>
            <person name="Salamov A."/>
            <person name="Schwelm A."/>
            <person name="Schijlen E."/>
            <person name="Sun H."/>
            <person name="van den Burg H.A."/>
            <person name="van Ham R.C.H.J."/>
            <person name="Zhang S."/>
            <person name="Goodwin S.B."/>
            <person name="Grigoriev I.V."/>
            <person name="Collemare J."/>
            <person name="Bradshaw R.E."/>
        </authorList>
    </citation>
    <scope>NUCLEOTIDE SEQUENCE [LARGE SCALE GENOMIC DNA]</scope>
    <source>
        <strain evidence="3">NZE10 / CBS 128990</strain>
    </source>
</reference>
<dbReference type="SUPFAM" id="SSF56784">
    <property type="entry name" value="HAD-like"/>
    <property type="match status" value="1"/>
</dbReference>